<gene>
    <name evidence="2" type="ORF">SAMN06269185_2400</name>
</gene>
<evidence type="ECO:0000313" key="3">
    <source>
        <dbReference type="Proteomes" id="UP000219453"/>
    </source>
</evidence>
<evidence type="ECO:0000313" key="2">
    <source>
        <dbReference type="EMBL" id="SNZ15164.1"/>
    </source>
</evidence>
<proteinExistence type="predicted"/>
<keyword evidence="1" id="KW-0812">Transmembrane</keyword>
<keyword evidence="1" id="KW-1133">Transmembrane helix</keyword>
<dbReference type="PANTHER" id="PTHR28008">
    <property type="entry name" value="DOMAIN PROTEIN, PUTATIVE (AFU_ORTHOLOGUE AFUA_3G10980)-RELATED"/>
    <property type="match status" value="1"/>
</dbReference>
<feature type="transmembrane region" description="Helical" evidence="1">
    <location>
        <begin position="49"/>
        <end position="67"/>
    </location>
</feature>
<feature type="transmembrane region" description="Helical" evidence="1">
    <location>
        <begin position="74"/>
        <end position="94"/>
    </location>
</feature>
<protein>
    <submittedName>
        <fullName evidence="2">VanZ like family protein</fullName>
    </submittedName>
</protein>
<sequence>MQREVPVPLVPRWARWALVVAAATVIFYASVLAAPPAGPETGPIGFDKFYHAGGYFGLGLAVAYAVLDAERPLAVRLAVVFAVPVAYGVGIEVAQGFVPERALDPIDALANAVGGAAACALYAAVDRLSVLRPVAITGDR</sequence>
<dbReference type="PANTHER" id="PTHR28008:SF1">
    <property type="entry name" value="DOMAIN PROTEIN, PUTATIVE (AFU_ORTHOLOGUE AFUA_3G10980)-RELATED"/>
    <property type="match status" value="1"/>
</dbReference>
<dbReference type="EMBL" id="OBEJ01000003">
    <property type="protein sequence ID" value="SNZ15164.1"/>
    <property type="molecule type" value="Genomic_DNA"/>
</dbReference>
<dbReference type="Proteomes" id="UP000219453">
    <property type="component" value="Unassembled WGS sequence"/>
</dbReference>
<dbReference type="NCBIfam" id="NF037970">
    <property type="entry name" value="vanZ_1"/>
    <property type="match status" value="1"/>
</dbReference>
<dbReference type="RefSeq" id="WP_097009320.1">
    <property type="nucleotide sequence ID" value="NZ_OBEJ01000003.1"/>
</dbReference>
<evidence type="ECO:0000256" key="1">
    <source>
        <dbReference type="SAM" id="Phobius"/>
    </source>
</evidence>
<dbReference type="OrthoDB" id="197974at2157"/>
<accession>A0A285P095</accession>
<keyword evidence="1" id="KW-0472">Membrane</keyword>
<keyword evidence="3" id="KW-1185">Reference proteome</keyword>
<feature type="transmembrane region" description="Helical" evidence="1">
    <location>
        <begin position="106"/>
        <end position="125"/>
    </location>
</feature>
<dbReference type="AlphaFoldDB" id="A0A285P095"/>
<name>A0A285P095_NATPI</name>
<organism evidence="2 3">
    <name type="scientific">Natronoarchaeum philippinense</name>
    <dbReference type="NCBI Taxonomy" id="558529"/>
    <lineage>
        <taxon>Archaea</taxon>
        <taxon>Methanobacteriati</taxon>
        <taxon>Methanobacteriota</taxon>
        <taxon>Stenosarchaea group</taxon>
        <taxon>Halobacteria</taxon>
        <taxon>Halobacteriales</taxon>
        <taxon>Natronoarchaeaceae</taxon>
    </lineage>
</organism>
<reference evidence="2 3" key="1">
    <citation type="submission" date="2017-09" db="EMBL/GenBank/DDBJ databases">
        <authorList>
            <person name="Ehlers B."/>
            <person name="Leendertz F.H."/>
        </authorList>
    </citation>
    <scope>NUCLEOTIDE SEQUENCE [LARGE SCALE GENOMIC DNA]</scope>
    <source>
        <strain evidence="2 3">DSM 27208</strain>
    </source>
</reference>